<reference evidence="2 3" key="1">
    <citation type="submission" date="2014-09" db="EMBL/GenBank/DDBJ databases">
        <title>Genome sequences of Lysobacter dokdonensis DS-58.</title>
        <authorList>
            <person name="Kim J.F."/>
            <person name="Kwak M.-J."/>
        </authorList>
    </citation>
    <scope>NUCLEOTIDE SEQUENCE [LARGE SCALE GENOMIC DNA]</scope>
    <source>
        <strain evidence="2 3">DS-58</strain>
    </source>
</reference>
<sequence>MHDLNWLAIIAAAVSAFLLGGIWYGPLFKNAWCREAGVDPNAKPKSHPAKTFAIAFVASLVAAYGFAMLLHLTNSGTELWKAVHAGVMVGFFYVAMSFGINYAFAGRSLKLWLIDAGYHILQFALYGVILGLWH</sequence>
<comment type="caution">
    <text evidence="2">The sequence shown here is derived from an EMBL/GenBank/DDBJ whole genome shotgun (WGS) entry which is preliminary data.</text>
</comment>
<dbReference type="Proteomes" id="UP000030518">
    <property type="component" value="Unassembled WGS sequence"/>
</dbReference>
<feature type="transmembrane region" description="Helical" evidence="1">
    <location>
        <begin position="111"/>
        <end position="133"/>
    </location>
</feature>
<feature type="transmembrane region" description="Helical" evidence="1">
    <location>
        <begin position="49"/>
        <end position="70"/>
    </location>
</feature>
<keyword evidence="1" id="KW-0812">Transmembrane</keyword>
<gene>
    <name evidence="2" type="ORF">LF41_1416</name>
</gene>
<feature type="transmembrane region" description="Helical" evidence="1">
    <location>
        <begin position="6"/>
        <end position="28"/>
    </location>
</feature>
<dbReference type="AlphaFoldDB" id="A0A0A2WH78"/>
<dbReference type="EMBL" id="JRKJ01000021">
    <property type="protein sequence ID" value="KGQ18062.1"/>
    <property type="molecule type" value="Genomic_DNA"/>
</dbReference>
<name>A0A0A2WH78_9GAMM</name>
<dbReference type="STRING" id="1300345.LF41_1416"/>
<evidence type="ECO:0000313" key="3">
    <source>
        <dbReference type="Proteomes" id="UP000030518"/>
    </source>
</evidence>
<organism evidence="2 3">
    <name type="scientific">Lysobacter dokdonensis DS-58</name>
    <dbReference type="NCBI Taxonomy" id="1300345"/>
    <lineage>
        <taxon>Bacteria</taxon>
        <taxon>Pseudomonadati</taxon>
        <taxon>Pseudomonadota</taxon>
        <taxon>Gammaproteobacteria</taxon>
        <taxon>Lysobacterales</taxon>
        <taxon>Lysobacteraceae</taxon>
        <taxon>Noviluteimonas</taxon>
    </lineage>
</organism>
<evidence type="ECO:0000313" key="2">
    <source>
        <dbReference type="EMBL" id="KGQ18062.1"/>
    </source>
</evidence>
<keyword evidence="3" id="KW-1185">Reference proteome</keyword>
<dbReference type="RefSeq" id="WP_036170375.1">
    <property type="nucleotide sequence ID" value="NZ_JRKJ01000021.1"/>
</dbReference>
<keyword evidence="1" id="KW-1133">Transmembrane helix</keyword>
<proteinExistence type="predicted"/>
<accession>A0A0A2WH78</accession>
<dbReference type="PATRIC" id="fig|1300345.3.peg.2488"/>
<feature type="transmembrane region" description="Helical" evidence="1">
    <location>
        <begin position="82"/>
        <end position="104"/>
    </location>
</feature>
<protein>
    <submittedName>
        <fullName evidence="2">DUF1801 domain containing protein</fullName>
    </submittedName>
</protein>
<keyword evidence="1" id="KW-0472">Membrane</keyword>
<dbReference type="OrthoDB" id="333057at2"/>
<dbReference type="Pfam" id="PF08570">
    <property type="entry name" value="DUF1761"/>
    <property type="match status" value="1"/>
</dbReference>
<evidence type="ECO:0000256" key="1">
    <source>
        <dbReference type="SAM" id="Phobius"/>
    </source>
</evidence>
<dbReference type="eggNOG" id="ENOG503307K">
    <property type="taxonomic scope" value="Bacteria"/>
</dbReference>
<dbReference type="InterPro" id="IPR013879">
    <property type="entry name" value="DUF1761"/>
</dbReference>